<evidence type="ECO:0000256" key="2">
    <source>
        <dbReference type="PROSITE-ProRule" id="PRU00335"/>
    </source>
</evidence>
<evidence type="ECO:0000256" key="1">
    <source>
        <dbReference type="ARBA" id="ARBA00023125"/>
    </source>
</evidence>
<keyword evidence="1 2" id="KW-0238">DNA-binding</keyword>
<dbReference type="EMBL" id="BAAAHH010000011">
    <property type="protein sequence ID" value="GAA0952083.1"/>
    <property type="molecule type" value="Genomic_DNA"/>
</dbReference>
<gene>
    <name evidence="4" type="ORF">GCM10009550_32460</name>
</gene>
<reference evidence="4 5" key="1">
    <citation type="journal article" date="2019" name="Int. J. Syst. Evol. Microbiol.">
        <title>The Global Catalogue of Microorganisms (GCM) 10K type strain sequencing project: providing services to taxonomists for standard genome sequencing and annotation.</title>
        <authorList>
            <consortium name="The Broad Institute Genomics Platform"/>
            <consortium name="The Broad Institute Genome Sequencing Center for Infectious Disease"/>
            <person name="Wu L."/>
            <person name="Ma J."/>
        </authorList>
    </citation>
    <scope>NUCLEOTIDE SEQUENCE [LARGE SCALE GENOMIC DNA]</scope>
    <source>
        <strain evidence="4 5">JCM 10696</strain>
    </source>
</reference>
<accession>A0ABN1R5A1</accession>
<organism evidence="4 5">
    <name type="scientific">Actinocorallia libanotica</name>
    <dbReference type="NCBI Taxonomy" id="46162"/>
    <lineage>
        <taxon>Bacteria</taxon>
        <taxon>Bacillati</taxon>
        <taxon>Actinomycetota</taxon>
        <taxon>Actinomycetes</taxon>
        <taxon>Streptosporangiales</taxon>
        <taxon>Thermomonosporaceae</taxon>
        <taxon>Actinocorallia</taxon>
    </lineage>
</organism>
<name>A0ABN1R5A1_9ACTN</name>
<evidence type="ECO:0000259" key="3">
    <source>
        <dbReference type="PROSITE" id="PS50977"/>
    </source>
</evidence>
<evidence type="ECO:0000313" key="5">
    <source>
        <dbReference type="Proteomes" id="UP001500665"/>
    </source>
</evidence>
<dbReference type="SUPFAM" id="SSF46689">
    <property type="entry name" value="Homeodomain-like"/>
    <property type="match status" value="1"/>
</dbReference>
<keyword evidence="5" id="KW-1185">Reference proteome</keyword>
<dbReference type="Gene3D" id="1.10.357.10">
    <property type="entry name" value="Tetracycline Repressor, domain 2"/>
    <property type="match status" value="1"/>
</dbReference>
<feature type="DNA-binding region" description="H-T-H motif" evidence="2">
    <location>
        <begin position="32"/>
        <end position="51"/>
    </location>
</feature>
<proteinExistence type="predicted"/>
<dbReference type="PROSITE" id="PS50977">
    <property type="entry name" value="HTH_TETR_2"/>
    <property type="match status" value="1"/>
</dbReference>
<dbReference type="PRINTS" id="PR00455">
    <property type="entry name" value="HTHTETR"/>
</dbReference>
<feature type="domain" description="HTH tetR-type" evidence="3">
    <location>
        <begin position="9"/>
        <end position="69"/>
    </location>
</feature>
<sequence length="191" mass="20052">MPGVRADAARNREAILRATEELLTAHGPDRVSLDAVAAAAGVGKGTIFRRFGSRTGLFQELLAERAARIGEAVATGPPPLGPGAPPHDRLSAFLDALAVLAAGNIALIAAHEQACASDKHADPTYRRWHDHLTALVRELRPDADAEFLAHVLLGSFDGDLVRRTTSRGGTARLRTAVRDLASALLAPAPGP</sequence>
<dbReference type="InterPro" id="IPR036271">
    <property type="entry name" value="Tet_transcr_reg_TetR-rel_C_sf"/>
</dbReference>
<dbReference type="PANTHER" id="PTHR30055">
    <property type="entry name" value="HTH-TYPE TRANSCRIPTIONAL REGULATOR RUTR"/>
    <property type="match status" value="1"/>
</dbReference>
<dbReference type="PANTHER" id="PTHR30055:SF209">
    <property type="entry name" value="POSSIBLE TRANSCRIPTIONAL REGULATORY PROTEIN (PROBABLY TETR-FAMILY)"/>
    <property type="match status" value="1"/>
</dbReference>
<dbReference type="InterPro" id="IPR001647">
    <property type="entry name" value="HTH_TetR"/>
</dbReference>
<dbReference type="Pfam" id="PF00440">
    <property type="entry name" value="TetR_N"/>
    <property type="match status" value="1"/>
</dbReference>
<protein>
    <submittedName>
        <fullName evidence="4">TetR/AcrR family transcriptional regulator</fullName>
    </submittedName>
</protein>
<dbReference type="InterPro" id="IPR050109">
    <property type="entry name" value="HTH-type_TetR-like_transc_reg"/>
</dbReference>
<dbReference type="InterPro" id="IPR009057">
    <property type="entry name" value="Homeodomain-like_sf"/>
</dbReference>
<dbReference type="Proteomes" id="UP001500665">
    <property type="component" value="Unassembled WGS sequence"/>
</dbReference>
<comment type="caution">
    <text evidence="4">The sequence shown here is derived from an EMBL/GenBank/DDBJ whole genome shotgun (WGS) entry which is preliminary data.</text>
</comment>
<dbReference type="SUPFAM" id="SSF48498">
    <property type="entry name" value="Tetracyclin repressor-like, C-terminal domain"/>
    <property type="match status" value="1"/>
</dbReference>
<dbReference type="RefSeq" id="WP_344241561.1">
    <property type="nucleotide sequence ID" value="NZ_BAAAHH010000011.1"/>
</dbReference>
<evidence type="ECO:0000313" key="4">
    <source>
        <dbReference type="EMBL" id="GAA0952083.1"/>
    </source>
</evidence>